<dbReference type="RefSeq" id="WP_005604621.1">
    <property type="nucleotide sequence ID" value="NZ_GG663525.1"/>
</dbReference>
<evidence type="ECO:0000313" key="3">
    <source>
        <dbReference type="Proteomes" id="UP000006238"/>
    </source>
</evidence>
<name>D4S2Z0_9FIRM</name>
<dbReference type="Pfam" id="PF00498">
    <property type="entry name" value="FHA"/>
    <property type="match status" value="1"/>
</dbReference>
<dbReference type="EMBL" id="ABWN01000042">
    <property type="protein sequence ID" value="EFF67359.1"/>
    <property type="molecule type" value="Genomic_DNA"/>
</dbReference>
<sequence length="367" mass="42494">MSKIVFTKKRKETYVEIKLTSGQVLNNREYEILREGRYDYLLVPEAGKKSIKYNVNEYISLEEYFTSVTSKDRFLSVIQYILTGISESVNLMFEIKQFVFDKKYIFVNRQDKSVRFVYVPIINEDNEYELKAFFRDLAFSTVFNQMEDCSYVSKYIQYFNQHIDFSLYDFHDFINGLRGNTKNGAEFLSEKLAVSDGNSKKPEKIKCTGIYTPNFSAEDTTTVAHPSKLLSGRNQSEDIFVKPKTGGTTMLGLDENNGGTTILSEAEMRMCYPKIIRIKTGEEADIYKDDFVIGQAEGNADFCISDNSAISREHVHIIKDGNKYYLIDYKSTNGTYIQNRKIEKNKYAELTDGIVFRLANEEFRFKI</sequence>
<dbReference type="HOGENOM" id="CLU_786893_0_0_9"/>
<dbReference type="PROSITE" id="PS50006">
    <property type="entry name" value="FHA_DOMAIN"/>
    <property type="match status" value="1"/>
</dbReference>
<evidence type="ECO:0000259" key="1">
    <source>
        <dbReference type="PROSITE" id="PS50006"/>
    </source>
</evidence>
<dbReference type="GeneID" id="98917140"/>
<dbReference type="CDD" id="cd00060">
    <property type="entry name" value="FHA"/>
    <property type="match status" value="1"/>
</dbReference>
<feature type="domain" description="FHA" evidence="1">
    <location>
        <begin position="291"/>
        <end position="342"/>
    </location>
</feature>
<evidence type="ECO:0000313" key="2">
    <source>
        <dbReference type="EMBL" id="EFF67359.1"/>
    </source>
</evidence>
<dbReference type="AlphaFoldDB" id="D4S2Z0"/>
<proteinExistence type="predicted"/>
<comment type="caution">
    <text evidence="2">The sequence shown here is derived from an EMBL/GenBank/DDBJ whole genome shotgun (WGS) entry which is preliminary data.</text>
</comment>
<accession>D4S2Z0</accession>
<dbReference type="SMART" id="SM00240">
    <property type="entry name" value="FHA"/>
    <property type="match status" value="1"/>
</dbReference>
<dbReference type="Pfam" id="PF19909">
    <property type="entry name" value="DUF6382"/>
    <property type="match status" value="1"/>
</dbReference>
<dbReference type="SUPFAM" id="SSF49879">
    <property type="entry name" value="SMAD/FHA domain"/>
    <property type="match status" value="1"/>
</dbReference>
<keyword evidence="3" id="KW-1185">Reference proteome</keyword>
<reference evidence="2 3" key="1">
    <citation type="submission" date="2010-02" db="EMBL/GenBank/DDBJ databases">
        <authorList>
            <person name="Weinstock G."/>
            <person name="Sodergren E."/>
            <person name="Clifton S."/>
            <person name="Fulton L."/>
            <person name="Fulton B."/>
            <person name="Courtney L."/>
            <person name="Fronick C."/>
            <person name="Harrison M."/>
            <person name="Strong C."/>
            <person name="Farmer C."/>
            <person name="Delahaunty K."/>
            <person name="Markovic C."/>
            <person name="Hall O."/>
            <person name="Minx P."/>
            <person name="Tomlinson C."/>
            <person name="Mitreva M."/>
            <person name="Nelson J."/>
            <person name="Hou S."/>
            <person name="Wollam A."/>
            <person name="Pepin K.H."/>
            <person name="Johnson M."/>
            <person name="Bhonagiri V."/>
            <person name="Zhang X."/>
            <person name="Suruliraj S."/>
            <person name="Warren W."/>
            <person name="Chinwalla A."/>
            <person name="Mardis E.R."/>
            <person name="Wilson R.K."/>
        </authorList>
    </citation>
    <scope>NUCLEOTIDE SEQUENCE [LARGE SCALE GENOMIC DNA]</scope>
    <source>
        <strain evidence="2 3">DSM 2876</strain>
    </source>
</reference>
<dbReference type="InterPro" id="IPR008984">
    <property type="entry name" value="SMAD_FHA_dom_sf"/>
</dbReference>
<dbReference type="InterPro" id="IPR045962">
    <property type="entry name" value="DUF6382"/>
</dbReference>
<gene>
    <name evidence="2" type="ORF">BUTYVIB_02442</name>
</gene>
<protein>
    <submittedName>
        <fullName evidence="2">FHA domain protein</fullName>
    </submittedName>
</protein>
<dbReference type="Proteomes" id="UP000006238">
    <property type="component" value="Unassembled WGS sequence"/>
</dbReference>
<organism evidence="2 3">
    <name type="scientific">Eshraghiella crossota DSM 2876</name>
    <dbReference type="NCBI Taxonomy" id="511680"/>
    <lineage>
        <taxon>Bacteria</taxon>
        <taxon>Bacillati</taxon>
        <taxon>Bacillota</taxon>
        <taxon>Clostridia</taxon>
        <taxon>Lachnospirales</taxon>
        <taxon>Lachnospiraceae</taxon>
        <taxon>Eshraghiella</taxon>
    </lineage>
</organism>
<dbReference type="InterPro" id="IPR000253">
    <property type="entry name" value="FHA_dom"/>
</dbReference>
<dbReference type="Gene3D" id="2.60.200.20">
    <property type="match status" value="1"/>
</dbReference>
<dbReference type="eggNOG" id="COG1716">
    <property type="taxonomic scope" value="Bacteria"/>
</dbReference>